<dbReference type="SUPFAM" id="SSF46689">
    <property type="entry name" value="Homeodomain-like"/>
    <property type="match status" value="1"/>
</dbReference>
<dbReference type="Pfam" id="PF01527">
    <property type="entry name" value="HTH_Tnp_1"/>
    <property type="match status" value="1"/>
</dbReference>
<keyword evidence="3" id="KW-1185">Reference proteome</keyword>
<proteinExistence type="inferred from homology"/>
<dbReference type="InterPro" id="IPR009057">
    <property type="entry name" value="Homeodomain-like_sf"/>
</dbReference>
<gene>
    <name evidence="2" type="ORF">M3P05_04760</name>
</gene>
<evidence type="ECO:0000256" key="1">
    <source>
        <dbReference type="ARBA" id="ARBA00009964"/>
    </source>
</evidence>
<dbReference type="InterPro" id="IPR002514">
    <property type="entry name" value="Transposase_8"/>
</dbReference>
<sequence length="62" mass="7004">MTTKKKRNFHSPGFKTEALKLAEKTSIPSAAKELGLQESQLYSWRTVGNSKKAATYFARNQK</sequence>
<comment type="similarity">
    <text evidence="1">Belongs to the transposase 8 family.</text>
</comment>
<accession>A0ABT0PDC2</accession>
<dbReference type="EMBL" id="JAMFLX010000004">
    <property type="protein sequence ID" value="MCL6269256.1"/>
    <property type="molecule type" value="Genomic_DNA"/>
</dbReference>
<comment type="caution">
    <text evidence="2">The sequence shown here is derived from an EMBL/GenBank/DDBJ whole genome shotgun (WGS) entry which is preliminary data.</text>
</comment>
<reference evidence="2 3" key="1">
    <citation type="submission" date="2022-05" db="EMBL/GenBank/DDBJ databases">
        <authorList>
            <person name="Park J.-S."/>
        </authorList>
    </citation>
    <scope>NUCLEOTIDE SEQUENCE [LARGE SCALE GENOMIC DNA]</scope>
    <source>
        <strain evidence="2 3">2012CJ34-2</strain>
    </source>
</reference>
<dbReference type="Proteomes" id="UP001203338">
    <property type="component" value="Unassembled WGS sequence"/>
</dbReference>
<evidence type="ECO:0000313" key="3">
    <source>
        <dbReference type="Proteomes" id="UP001203338"/>
    </source>
</evidence>
<name>A0ABT0PDC2_9GAMM</name>
<organism evidence="2 3">
    <name type="scientific">Parendozoicomonas callyspongiae</name>
    <dbReference type="NCBI Taxonomy" id="2942213"/>
    <lineage>
        <taxon>Bacteria</taxon>
        <taxon>Pseudomonadati</taxon>
        <taxon>Pseudomonadota</taxon>
        <taxon>Gammaproteobacteria</taxon>
        <taxon>Oceanospirillales</taxon>
        <taxon>Endozoicomonadaceae</taxon>
        <taxon>Parendozoicomonas</taxon>
    </lineage>
</organism>
<dbReference type="RefSeq" id="WP_249698220.1">
    <property type="nucleotide sequence ID" value="NZ_JAMFLX010000004.1"/>
</dbReference>
<protein>
    <submittedName>
        <fullName evidence="2">Transposase</fullName>
    </submittedName>
</protein>
<evidence type="ECO:0000313" key="2">
    <source>
        <dbReference type="EMBL" id="MCL6269256.1"/>
    </source>
</evidence>